<evidence type="ECO:0000313" key="8">
    <source>
        <dbReference type="Proteomes" id="UP000680348"/>
    </source>
</evidence>
<organism evidence="7 8">
    <name type="scientific">Pseudaminobacter soli</name>
    <name type="common">ex Zhang et al. 2022</name>
    <dbReference type="NCBI Taxonomy" id="2831468"/>
    <lineage>
        <taxon>Bacteria</taxon>
        <taxon>Pseudomonadati</taxon>
        <taxon>Pseudomonadota</taxon>
        <taxon>Alphaproteobacteria</taxon>
        <taxon>Hyphomicrobiales</taxon>
        <taxon>Phyllobacteriaceae</taxon>
        <taxon>Pseudaminobacter</taxon>
    </lineage>
</organism>
<comment type="caution">
    <text evidence="7">The sequence shown here is derived from an EMBL/GenBank/DDBJ whole genome shotgun (WGS) entry which is preliminary data.</text>
</comment>
<dbReference type="GO" id="GO:0005524">
    <property type="term" value="F:ATP binding"/>
    <property type="evidence" value="ECO:0007669"/>
    <property type="project" value="UniProtKB-KW"/>
</dbReference>
<dbReference type="InterPro" id="IPR014017">
    <property type="entry name" value="DNA_helicase_UvrD-like_C"/>
</dbReference>
<evidence type="ECO:0000256" key="2">
    <source>
        <dbReference type="ARBA" id="ARBA00022801"/>
    </source>
</evidence>
<dbReference type="AlphaFoldDB" id="A0A942E0N1"/>
<dbReference type="GO" id="GO:0004386">
    <property type="term" value="F:helicase activity"/>
    <property type="evidence" value="ECO:0007669"/>
    <property type="project" value="UniProtKB-KW"/>
</dbReference>
<proteinExistence type="predicted"/>
<dbReference type="NCBIfam" id="TIGR02786">
    <property type="entry name" value="addB_alphas"/>
    <property type="match status" value="1"/>
</dbReference>
<dbReference type="EMBL" id="JAGWCR010000004">
    <property type="protein sequence ID" value="MBS3648700.1"/>
    <property type="molecule type" value="Genomic_DNA"/>
</dbReference>
<keyword evidence="2" id="KW-0378">Hydrolase</keyword>
<dbReference type="SUPFAM" id="SSF52540">
    <property type="entry name" value="P-loop containing nucleoside triphosphate hydrolases"/>
    <property type="match status" value="1"/>
</dbReference>
<keyword evidence="1" id="KW-0547">Nucleotide-binding</keyword>
<evidence type="ECO:0000313" key="7">
    <source>
        <dbReference type="EMBL" id="MBS3648700.1"/>
    </source>
</evidence>
<evidence type="ECO:0000256" key="3">
    <source>
        <dbReference type="ARBA" id="ARBA00022806"/>
    </source>
</evidence>
<reference evidence="7" key="1">
    <citation type="submission" date="2021-04" db="EMBL/GenBank/DDBJ databases">
        <title>Pseudaminobacter soli sp. nov., isolated from paddy soil contaminated by heavy metals.</title>
        <authorList>
            <person name="Zhang K."/>
        </authorList>
    </citation>
    <scope>NUCLEOTIDE SEQUENCE</scope>
    <source>
        <strain evidence="7">19-2017</strain>
    </source>
</reference>
<feature type="region of interest" description="Disordered" evidence="5">
    <location>
        <begin position="1"/>
        <end position="22"/>
    </location>
</feature>
<dbReference type="InterPro" id="IPR038726">
    <property type="entry name" value="PDDEXK_AddAB-type"/>
</dbReference>
<evidence type="ECO:0000256" key="4">
    <source>
        <dbReference type="ARBA" id="ARBA00022840"/>
    </source>
</evidence>
<dbReference type="Proteomes" id="UP000680348">
    <property type="component" value="Unassembled WGS sequence"/>
</dbReference>
<evidence type="ECO:0000256" key="5">
    <source>
        <dbReference type="SAM" id="MobiDB-lite"/>
    </source>
</evidence>
<feature type="domain" description="UvrD-like helicase C-terminal" evidence="6">
    <location>
        <begin position="348"/>
        <end position="613"/>
    </location>
</feature>
<evidence type="ECO:0000259" key="6">
    <source>
        <dbReference type="PROSITE" id="PS51217"/>
    </source>
</evidence>
<name>A0A942E0N1_9HYPH</name>
<feature type="compositionally biased region" description="Basic residues" evidence="5">
    <location>
        <begin position="1"/>
        <end position="20"/>
    </location>
</feature>
<evidence type="ECO:0000256" key="1">
    <source>
        <dbReference type="ARBA" id="ARBA00022741"/>
    </source>
</evidence>
<protein>
    <submittedName>
        <fullName evidence="7">Double-strand break repair protein AddB</fullName>
    </submittedName>
</protein>
<dbReference type="PROSITE" id="PS51217">
    <property type="entry name" value="UVRD_HELICASE_CTER"/>
    <property type="match status" value="1"/>
</dbReference>
<gene>
    <name evidence="7" type="primary">addB</name>
    <name evidence="7" type="ORF">KEU06_08665</name>
</gene>
<keyword evidence="8" id="KW-1185">Reference proteome</keyword>
<keyword evidence="3" id="KW-0347">Helicase</keyword>
<dbReference type="InterPro" id="IPR014153">
    <property type="entry name" value="Ds_break_AddB"/>
</dbReference>
<dbReference type="InterPro" id="IPR027417">
    <property type="entry name" value="P-loop_NTPase"/>
</dbReference>
<dbReference type="Pfam" id="PF12705">
    <property type="entry name" value="PDDEXK_1"/>
    <property type="match status" value="1"/>
</dbReference>
<dbReference type="GO" id="GO:0016787">
    <property type="term" value="F:hydrolase activity"/>
    <property type="evidence" value="ECO:0007669"/>
    <property type="project" value="UniProtKB-KW"/>
</dbReference>
<accession>A0A942E0N1</accession>
<sequence>MDHGRHPRRDRTRGAGRRRGVGGEGLGGALRVLSIPSGVPFLPALADTLLDGRLVPGFKADGDPLALASATIYVPTRRAARELRTVFVEKAGGMSAILPTIRPLGEFDEDGAVFLEDGAGALDLLPPIPAIDRLLLLSPLVRAWKQRLPAHIAAKFEEEVVIPASAADSIWLARDLAGLIDEVETEDAGWGRLGDLVGGDLAGWWQVTLDFLAIVTEHWPAVLEARQRSNPAAHRNALIRAEATRLKAVPPAGPVIAAGSTGSIPATAELLAAIARLPNGALVLPGLDRDMDAESWKVLGDIAPEPALLGHPQYGLAKLLRRIGVARQEVEDLVQASGAMARRSRIVGEAFRPAPTTNAWAAERAGFEEEEIAAAFGHVSLIEAANERDEAAAIAIALRTAVEEPGRTAALVTGDRDLARRVSAELLRFGIRADDSGGTPLSTTPPASLLRLMLRAVFQPGDPVPVLAVLKHPLLQLGLERRTVRRAAEVIELVALRGGYGRPDLSNLAALFEERRKGIDGQSRQPFWMRRLTAGDLDCARQVLEALKIALSPLADITDGKEVLLSEAIRASVIALESLARGADGSLDELYAGDAGEKLADSLRGLVAAEADFAFGPGEWPDVLDALMASEVVKPAQGSDGRVFIWGALEARLLSPHTLVVGGLNEGVWPRKAVSDRFMSRMMKAGLDLDPPERRIGQSALDFQMATGVENLILTRAERSGESPAVASRWLLRLTTFLGEKQTERLKAHGANYLAWARELDTRGDDKLARRPNPKPPIDVRPRHFSVTEVETLRRDPYAIYAKKILDLAALDPLVRDPGAAERGTLFHEILHRFTETGVDPAAPEALSTLLETGRDCFAEFALPEDVHAVWWPRFEQLAKNFLEWEKARGNAVVERVAEARAGKTEVGRTEVTLSGNADRVDLLPSGLADILDYKTGSSPSKRQAHMLVSPQLALEAALLRRGAFEGMGRREPAELAYVRLKANGDVLHESILSIKDSRRSAADLAEDAWERLERLLGHYASPSTGYLSRALPFREGDMDGDYDHLARVLEWSAGGDDAGEGGE</sequence>
<keyword evidence="4" id="KW-0067">ATP-binding</keyword>